<sequence length="111" mass="12873">MCCCDAPLICITDDGFYLISQVYNEVETLLIRNLVFVDCFNAHFVVCFRLEFIEDGWVIIPMRYVFNSNKNMNTSMKIIFSNNWVLPDDSVNQISLKDLDSSDEELLVENT</sequence>
<dbReference type="Proteomes" id="UP001470230">
    <property type="component" value="Unassembled WGS sequence"/>
</dbReference>
<keyword evidence="2" id="KW-1185">Reference proteome</keyword>
<name>A0ABR2HDL9_9EUKA</name>
<gene>
    <name evidence="1" type="ORF">M9Y10_024982</name>
</gene>
<comment type="caution">
    <text evidence="1">The sequence shown here is derived from an EMBL/GenBank/DDBJ whole genome shotgun (WGS) entry which is preliminary data.</text>
</comment>
<evidence type="ECO:0000313" key="1">
    <source>
        <dbReference type="EMBL" id="KAK8843900.1"/>
    </source>
</evidence>
<protein>
    <submittedName>
        <fullName evidence="1">Uncharacterized protein</fullName>
    </submittedName>
</protein>
<reference evidence="1 2" key="1">
    <citation type="submission" date="2024-04" db="EMBL/GenBank/DDBJ databases">
        <title>Tritrichomonas musculus Genome.</title>
        <authorList>
            <person name="Alves-Ferreira E."/>
            <person name="Grigg M."/>
            <person name="Lorenzi H."/>
            <person name="Galac M."/>
        </authorList>
    </citation>
    <scope>NUCLEOTIDE SEQUENCE [LARGE SCALE GENOMIC DNA]</scope>
    <source>
        <strain evidence="1 2">EAF2021</strain>
    </source>
</reference>
<proteinExistence type="predicted"/>
<accession>A0ABR2HDL9</accession>
<organism evidence="1 2">
    <name type="scientific">Tritrichomonas musculus</name>
    <dbReference type="NCBI Taxonomy" id="1915356"/>
    <lineage>
        <taxon>Eukaryota</taxon>
        <taxon>Metamonada</taxon>
        <taxon>Parabasalia</taxon>
        <taxon>Tritrichomonadida</taxon>
        <taxon>Tritrichomonadidae</taxon>
        <taxon>Tritrichomonas</taxon>
    </lineage>
</organism>
<evidence type="ECO:0000313" key="2">
    <source>
        <dbReference type="Proteomes" id="UP001470230"/>
    </source>
</evidence>
<dbReference type="EMBL" id="JAPFFF010000034">
    <property type="protein sequence ID" value="KAK8843900.1"/>
    <property type="molecule type" value="Genomic_DNA"/>
</dbReference>